<protein>
    <submittedName>
        <fullName evidence="4">SH3 domain-containing protein</fullName>
    </submittedName>
</protein>
<feature type="compositionally biased region" description="Basic and acidic residues" evidence="1">
    <location>
        <begin position="19"/>
        <end position="28"/>
    </location>
</feature>
<evidence type="ECO:0000256" key="1">
    <source>
        <dbReference type="SAM" id="MobiDB-lite"/>
    </source>
</evidence>
<name>A0A183EB88_9BILA</name>
<evidence type="ECO:0000313" key="3">
    <source>
        <dbReference type="Proteomes" id="UP000271098"/>
    </source>
</evidence>
<sequence length="251" mass="27541">MKFPTGEQRKNTSSAISAHRSDDKRNDDSEASVVQKSASLQPGNSMKHLSNGTSCTGSPEKRQPVKREDNDFGVSILPVKVDQGEEVQVAVEKRCAAANTTYSRSVLGRKLLLDNENEDEDEMRRITIVKRRDNDGWWFTRRHQNGTQASGEEKMNGEIRPAIERSHSGAGDGPAVAKVKPNAAPKEDKLLIYLNNSSEAEKSEPAPRADNGEAQENGNASINAAQQSTSLSTNLQNDNIYAKFFSGLIKK</sequence>
<evidence type="ECO:0000313" key="4">
    <source>
        <dbReference type="WBParaSite" id="GPUH_0001825401-mRNA-1"/>
    </source>
</evidence>
<reference evidence="4" key="1">
    <citation type="submission" date="2016-06" db="UniProtKB">
        <authorList>
            <consortium name="WormBaseParasite"/>
        </authorList>
    </citation>
    <scope>IDENTIFICATION</scope>
</reference>
<proteinExistence type="predicted"/>
<dbReference type="WBParaSite" id="GPUH_0001825401-mRNA-1">
    <property type="protein sequence ID" value="GPUH_0001825401-mRNA-1"/>
    <property type="gene ID" value="GPUH_0001825401"/>
</dbReference>
<accession>A0A183EB88</accession>
<keyword evidence="3" id="KW-1185">Reference proteome</keyword>
<reference evidence="2 3" key="2">
    <citation type="submission" date="2018-11" db="EMBL/GenBank/DDBJ databases">
        <authorList>
            <consortium name="Pathogen Informatics"/>
        </authorList>
    </citation>
    <scope>NUCLEOTIDE SEQUENCE [LARGE SCALE GENOMIC DNA]</scope>
</reference>
<feature type="region of interest" description="Disordered" evidence="1">
    <location>
        <begin position="196"/>
        <end position="230"/>
    </location>
</feature>
<feature type="compositionally biased region" description="Basic and acidic residues" evidence="1">
    <location>
        <begin position="59"/>
        <end position="70"/>
    </location>
</feature>
<dbReference type="AlphaFoldDB" id="A0A183EB88"/>
<gene>
    <name evidence="2" type="ORF">GPUH_LOCUS18229</name>
</gene>
<evidence type="ECO:0000313" key="2">
    <source>
        <dbReference type="EMBL" id="VDN31311.1"/>
    </source>
</evidence>
<feature type="region of interest" description="Disordered" evidence="1">
    <location>
        <begin position="1"/>
        <end position="73"/>
    </location>
</feature>
<feature type="compositionally biased region" description="Basic and acidic residues" evidence="1">
    <location>
        <begin position="199"/>
        <end position="211"/>
    </location>
</feature>
<organism evidence="4">
    <name type="scientific">Gongylonema pulchrum</name>
    <dbReference type="NCBI Taxonomy" id="637853"/>
    <lineage>
        <taxon>Eukaryota</taxon>
        <taxon>Metazoa</taxon>
        <taxon>Ecdysozoa</taxon>
        <taxon>Nematoda</taxon>
        <taxon>Chromadorea</taxon>
        <taxon>Rhabditida</taxon>
        <taxon>Spirurina</taxon>
        <taxon>Spiruromorpha</taxon>
        <taxon>Spiruroidea</taxon>
        <taxon>Gongylonematidae</taxon>
        <taxon>Gongylonema</taxon>
    </lineage>
</organism>
<feature type="compositionally biased region" description="Polar residues" evidence="1">
    <location>
        <begin position="214"/>
        <end position="230"/>
    </location>
</feature>
<dbReference type="Proteomes" id="UP000271098">
    <property type="component" value="Unassembled WGS sequence"/>
</dbReference>
<feature type="compositionally biased region" description="Polar residues" evidence="1">
    <location>
        <begin position="32"/>
        <end position="57"/>
    </location>
</feature>
<dbReference type="EMBL" id="UYRT01086405">
    <property type="protein sequence ID" value="VDN31311.1"/>
    <property type="molecule type" value="Genomic_DNA"/>
</dbReference>